<feature type="signal peptide" evidence="1">
    <location>
        <begin position="1"/>
        <end position="21"/>
    </location>
</feature>
<reference evidence="3" key="1">
    <citation type="journal article" date="2021" name="bioRxiv">
        <title>Whole Genome Assembly and Annotation of Northern Wild Rice, Zizania palustris L., Supports a Whole Genome Duplication in the Zizania Genus.</title>
        <authorList>
            <person name="Haas M."/>
            <person name="Kono T."/>
            <person name="Macchietto M."/>
            <person name="Millas R."/>
            <person name="McGilp L."/>
            <person name="Shao M."/>
            <person name="Duquette J."/>
            <person name="Hirsch C.N."/>
            <person name="Kimball J."/>
        </authorList>
    </citation>
    <scope>NUCLEOTIDE SEQUENCE</scope>
    <source>
        <tissue evidence="3">Fresh leaf tissue</tissue>
    </source>
</reference>
<comment type="caution">
    <text evidence="3">The sequence shown here is derived from an EMBL/GenBank/DDBJ whole genome shotgun (WGS) entry which is preliminary data.</text>
</comment>
<keyword evidence="4" id="KW-1185">Reference proteome</keyword>
<dbReference type="Pfam" id="PF01476">
    <property type="entry name" value="LysM"/>
    <property type="match status" value="1"/>
</dbReference>
<protein>
    <recommendedName>
        <fullName evidence="2">LysM domain-containing protein</fullName>
    </recommendedName>
</protein>
<dbReference type="Proteomes" id="UP000729402">
    <property type="component" value="Unassembled WGS sequence"/>
</dbReference>
<dbReference type="AlphaFoldDB" id="A0A8J5UXF6"/>
<evidence type="ECO:0000256" key="1">
    <source>
        <dbReference type="SAM" id="SignalP"/>
    </source>
</evidence>
<proteinExistence type="predicted"/>
<evidence type="ECO:0000259" key="2">
    <source>
        <dbReference type="Pfam" id="PF01476"/>
    </source>
</evidence>
<evidence type="ECO:0000313" key="4">
    <source>
        <dbReference type="Proteomes" id="UP000729402"/>
    </source>
</evidence>
<feature type="domain" description="LysM" evidence="2">
    <location>
        <begin position="85"/>
        <end position="126"/>
    </location>
</feature>
<gene>
    <name evidence="3" type="ORF">GUJ93_ZPchr0008g12814</name>
</gene>
<name>A0A8J5UXF6_ZIZPA</name>
<dbReference type="EMBL" id="JAAALK010000290">
    <property type="protein sequence ID" value="KAG8048377.1"/>
    <property type="molecule type" value="Genomic_DNA"/>
</dbReference>
<accession>A0A8J5UXF6</accession>
<evidence type="ECO:0000313" key="3">
    <source>
        <dbReference type="EMBL" id="KAG8048377.1"/>
    </source>
</evidence>
<sequence length="135" mass="14620">MPCSLLAVRSLAACALPHASANQPAARGHARLHRALDWIRGSNDILDTKAKPDIAFDVGTTFSMPLHCACFGNLDNGLLVVYLTYVVRKGNTVTSVMQRYHTTAIDLLIINDMDTTDLTARDIVVVSLPGEMLAI</sequence>
<organism evidence="3 4">
    <name type="scientific">Zizania palustris</name>
    <name type="common">Northern wild rice</name>
    <dbReference type="NCBI Taxonomy" id="103762"/>
    <lineage>
        <taxon>Eukaryota</taxon>
        <taxon>Viridiplantae</taxon>
        <taxon>Streptophyta</taxon>
        <taxon>Embryophyta</taxon>
        <taxon>Tracheophyta</taxon>
        <taxon>Spermatophyta</taxon>
        <taxon>Magnoliopsida</taxon>
        <taxon>Liliopsida</taxon>
        <taxon>Poales</taxon>
        <taxon>Poaceae</taxon>
        <taxon>BOP clade</taxon>
        <taxon>Oryzoideae</taxon>
        <taxon>Oryzeae</taxon>
        <taxon>Zizaniinae</taxon>
        <taxon>Zizania</taxon>
    </lineage>
</organism>
<dbReference type="CDD" id="cd00118">
    <property type="entry name" value="LysM"/>
    <property type="match status" value="1"/>
</dbReference>
<keyword evidence="1" id="KW-0732">Signal</keyword>
<reference evidence="3" key="2">
    <citation type="submission" date="2021-02" db="EMBL/GenBank/DDBJ databases">
        <authorList>
            <person name="Kimball J.A."/>
            <person name="Haas M.W."/>
            <person name="Macchietto M."/>
            <person name="Kono T."/>
            <person name="Duquette J."/>
            <person name="Shao M."/>
        </authorList>
    </citation>
    <scope>NUCLEOTIDE SEQUENCE</scope>
    <source>
        <tissue evidence="3">Fresh leaf tissue</tissue>
    </source>
</reference>
<dbReference type="InterPro" id="IPR018392">
    <property type="entry name" value="LysM"/>
</dbReference>
<feature type="chain" id="PRO_5035148076" description="LysM domain-containing protein" evidence="1">
    <location>
        <begin position="22"/>
        <end position="135"/>
    </location>
</feature>